<dbReference type="RefSeq" id="WP_109269804.1">
    <property type="nucleotide sequence ID" value="NZ_QFFF01000001.1"/>
</dbReference>
<keyword evidence="1" id="KW-1133">Transmembrane helix</keyword>
<organism evidence="2 3">
    <name type="scientific">Allosphingosinicella humi</name>
    <dbReference type="NCBI Taxonomy" id="2068657"/>
    <lineage>
        <taxon>Bacteria</taxon>
        <taxon>Pseudomonadati</taxon>
        <taxon>Pseudomonadota</taxon>
        <taxon>Alphaproteobacteria</taxon>
        <taxon>Sphingomonadales</taxon>
        <taxon>Sphingomonadaceae</taxon>
        <taxon>Allosphingosinicella</taxon>
    </lineage>
</organism>
<protein>
    <submittedName>
        <fullName evidence="2">Uncharacterized protein</fullName>
    </submittedName>
</protein>
<dbReference type="AlphaFoldDB" id="A0A2U2J003"/>
<evidence type="ECO:0000313" key="3">
    <source>
        <dbReference type="Proteomes" id="UP000245916"/>
    </source>
</evidence>
<dbReference type="Proteomes" id="UP000245916">
    <property type="component" value="Unassembled WGS sequence"/>
</dbReference>
<sequence>MQKFQEIIMLREMTGAGVILKAVAVAAWLIVSLMLWGTLAATVYLGSAMAEPPPPEADFTILYVSTAIVGLVFCAWIMGTWVAFRKMEAGAVLIGLASLFALPIVALIFA</sequence>
<keyword evidence="1" id="KW-0812">Transmembrane</keyword>
<proteinExistence type="predicted"/>
<feature type="transmembrane region" description="Helical" evidence="1">
    <location>
        <begin position="91"/>
        <end position="109"/>
    </location>
</feature>
<feature type="transmembrane region" description="Helical" evidence="1">
    <location>
        <begin position="20"/>
        <end position="41"/>
    </location>
</feature>
<gene>
    <name evidence="2" type="ORF">DF286_01340</name>
</gene>
<feature type="transmembrane region" description="Helical" evidence="1">
    <location>
        <begin position="61"/>
        <end position="84"/>
    </location>
</feature>
<evidence type="ECO:0000313" key="2">
    <source>
        <dbReference type="EMBL" id="PWG01665.1"/>
    </source>
</evidence>
<evidence type="ECO:0000256" key="1">
    <source>
        <dbReference type="SAM" id="Phobius"/>
    </source>
</evidence>
<keyword evidence="1" id="KW-0472">Membrane</keyword>
<reference evidence="2 3" key="1">
    <citation type="submission" date="2018-05" db="EMBL/GenBank/DDBJ databases">
        <title>Genome of Sphingosinicella humi QZX222.</title>
        <authorList>
            <person name="Qiao Z."/>
            <person name="Wang G."/>
        </authorList>
    </citation>
    <scope>NUCLEOTIDE SEQUENCE [LARGE SCALE GENOMIC DNA]</scope>
    <source>
        <strain evidence="2 3">QZX222</strain>
    </source>
</reference>
<keyword evidence="3" id="KW-1185">Reference proteome</keyword>
<dbReference type="EMBL" id="QFFF01000001">
    <property type="protein sequence ID" value="PWG01665.1"/>
    <property type="molecule type" value="Genomic_DNA"/>
</dbReference>
<name>A0A2U2J003_9SPHN</name>
<accession>A0A2U2J003</accession>
<comment type="caution">
    <text evidence="2">The sequence shown here is derived from an EMBL/GenBank/DDBJ whole genome shotgun (WGS) entry which is preliminary data.</text>
</comment>